<dbReference type="EMBL" id="OV725083">
    <property type="protein sequence ID" value="CAH1408311.1"/>
    <property type="molecule type" value="Genomic_DNA"/>
</dbReference>
<gene>
    <name evidence="2" type="ORF">NEZAVI_LOCUS15867</name>
</gene>
<reference evidence="2" key="1">
    <citation type="submission" date="2022-01" db="EMBL/GenBank/DDBJ databases">
        <authorList>
            <person name="King R."/>
        </authorList>
    </citation>
    <scope>NUCLEOTIDE SEQUENCE</scope>
</reference>
<evidence type="ECO:0000313" key="3">
    <source>
        <dbReference type="Proteomes" id="UP001152798"/>
    </source>
</evidence>
<sequence length="86" mass="9647">MVWAWLGEENARLLLLAGVLVAYMCFGAVLFNFVEDQPGVEGETVLCYCNGPEILGTHPRPGFSSLFVLYLLIYCDLRYTRTIISP</sequence>
<evidence type="ECO:0000313" key="2">
    <source>
        <dbReference type="EMBL" id="CAH1408311.1"/>
    </source>
</evidence>
<feature type="transmembrane region" description="Helical" evidence="1">
    <location>
        <begin position="62"/>
        <end position="79"/>
    </location>
</feature>
<name>A0A9P0MXY1_NEZVI</name>
<protein>
    <submittedName>
        <fullName evidence="2">Uncharacterized protein</fullName>
    </submittedName>
</protein>
<keyword evidence="1" id="KW-0472">Membrane</keyword>
<keyword evidence="1" id="KW-0812">Transmembrane</keyword>
<feature type="transmembrane region" description="Helical" evidence="1">
    <location>
        <begin position="12"/>
        <end position="34"/>
    </location>
</feature>
<dbReference type="Proteomes" id="UP001152798">
    <property type="component" value="Chromosome 7"/>
</dbReference>
<organism evidence="2 3">
    <name type="scientific">Nezara viridula</name>
    <name type="common">Southern green stink bug</name>
    <name type="synonym">Cimex viridulus</name>
    <dbReference type="NCBI Taxonomy" id="85310"/>
    <lineage>
        <taxon>Eukaryota</taxon>
        <taxon>Metazoa</taxon>
        <taxon>Ecdysozoa</taxon>
        <taxon>Arthropoda</taxon>
        <taxon>Hexapoda</taxon>
        <taxon>Insecta</taxon>
        <taxon>Pterygota</taxon>
        <taxon>Neoptera</taxon>
        <taxon>Paraneoptera</taxon>
        <taxon>Hemiptera</taxon>
        <taxon>Heteroptera</taxon>
        <taxon>Panheteroptera</taxon>
        <taxon>Pentatomomorpha</taxon>
        <taxon>Pentatomoidea</taxon>
        <taxon>Pentatomidae</taxon>
        <taxon>Pentatominae</taxon>
        <taxon>Nezara</taxon>
    </lineage>
</organism>
<keyword evidence="1" id="KW-1133">Transmembrane helix</keyword>
<accession>A0A9P0MXY1</accession>
<dbReference type="AlphaFoldDB" id="A0A9P0MXY1"/>
<evidence type="ECO:0000256" key="1">
    <source>
        <dbReference type="SAM" id="Phobius"/>
    </source>
</evidence>
<keyword evidence="3" id="KW-1185">Reference proteome</keyword>
<proteinExistence type="predicted"/>